<comment type="caution">
    <text evidence="13">The sequence shown here is derived from an EMBL/GenBank/DDBJ whole genome shotgun (WGS) entry which is preliminary data.</text>
</comment>
<reference evidence="13" key="1">
    <citation type="submission" date="2014-01" db="EMBL/GenBank/DDBJ databases">
        <title>The genome of the white-rot fungus Pycnoporus cinnabarinus: a basidiomycete model with a versatile arsenal for lignocellulosic biomass breakdown.</title>
        <authorList>
            <person name="Levasseur A."/>
            <person name="Lomascolo A."/>
            <person name="Ruiz-Duenas F.J."/>
            <person name="Uzan E."/>
            <person name="Piumi F."/>
            <person name="Kues U."/>
            <person name="Ram A.F.J."/>
            <person name="Murat C."/>
            <person name="Haon M."/>
            <person name="Benoit I."/>
            <person name="Arfi Y."/>
            <person name="Chevret D."/>
            <person name="Drula E."/>
            <person name="Kwon M.J."/>
            <person name="Gouret P."/>
            <person name="Lesage-Meessen L."/>
            <person name="Lombard V."/>
            <person name="Mariette J."/>
            <person name="Noirot C."/>
            <person name="Park J."/>
            <person name="Patyshakuliyeva A."/>
            <person name="Wieneger R.A.B."/>
            <person name="Wosten H.A.B."/>
            <person name="Martin F."/>
            <person name="Coutinho P.M."/>
            <person name="de Vries R."/>
            <person name="Martinez A.T."/>
            <person name="Klopp C."/>
            <person name="Pontarotti P."/>
            <person name="Henrissat B."/>
            <person name="Record E."/>
        </authorList>
    </citation>
    <scope>NUCLEOTIDE SEQUENCE [LARGE SCALE GENOMIC DNA]</scope>
    <source>
        <strain evidence="13">BRFM137</strain>
    </source>
</reference>
<dbReference type="GO" id="GO:0004497">
    <property type="term" value="F:monooxygenase activity"/>
    <property type="evidence" value="ECO:0007669"/>
    <property type="project" value="UniProtKB-KW"/>
</dbReference>
<evidence type="ECO:0000256" key="4">
    <source>
        <dbReference type="ARBA" id="ARBA00010617"/>
    </source>
</evidence>
<dbReference type="OrthoDB" id="3934656at2759"/>
<keyword evidence="7" id="KW-0479">Metal-binding</keyword>
<keyword evidence="11" id="KW-0503">Monooxygenase</keyword>
<dbReference type="InterPro" id="IPR050364">
    <property type="entry name" value="Cytochrome_P450_fung"/>
</dbReference>
<dbReference type="InterPro" id="IPR002401">
    <property type="entry name" value="Cyt_P450_E_grp-I"/>
</dbReference>
<keyword evidence="8" id="KW-1133">Transmembrane helix</keyword>
<evidence type="ECO:0000256" key="1">
    <source>
        <dbReference type="ARBA" id="ARBA00001971"/>
    </source>
</evidence>
<dbReference type="EMBL" id="CCBP010000012">
    <property type="protein sequence ID" value="CDO68357.1"/>
    <property type="molecule type" value="Genomic_DNA"/>
</dbReference>
<evidence type="ECO:0000256" key="8">
    <source>
        <dbReference type="ARBA" id="ARBA00022989"/>
    </source>
</evidence>
<accession>A0A060S1Y5</accession>
<keyword evidence="6" id="KW-0812">Transmembrane</keyword>
<organism evidence="13 14">
    <name type="scientific">Pycnoporus cinnabarinus</name>
    <name type="common">Cinnabar-red polypore</name>
    <name type="synonym">Trametes cinnabarina</name>
    <dbReference type="NCBI Taxonomy" id="5643"/>
    <lineage>
        <taxon>Eukaryota</taxon>
        <taxon>Fungi</taxon>
        <taxon>Dikarya</taxon>
        <taxon>Basidiomycota</taxon>
        <taxon>Agaricomycotina</taxon>
        <taxon>Agaricomycetes</taxon>
        <taxon>Polyporales</taxon>
        <taxon>Polyporaceae</taxon>
        <taxon>Trametes</taxon>
    </lineage>
</organism>
<evidence type="ECO:0000256" key="12">
    <source>
        <dbReference type="ARBA" id="ARBA00023136"/>
    </source>
</evidence>
<dbReference type="Pfam" id="PF00067">
    <property type="entry name" value="p450"/>
    <property type="match status" value="1"/>
</dbReference>
<dbReference type="PANTHER" id="PTHR46300:SF7">
    <property type="entry name" value="P450, PUTATIVE (EUROFUNG)-RELATED"/>
    <property type="match status" value="1"/>
</dbReference>
<dbReference type="STRING" id="5643.A0A060S1Y5"/>
<keyword evidence="10" id="KW-0408">Iron</keyword>
<evidence type="ECO:0000256" key="3">
    <source>
        <dbReference type="ARBA" id="ARBA00005179"/>
    </source>
</evidence>
<evidence type="ECO:0000256" key="5">
    <source>
        <dbReference type="ARBA" id="ARBA00022617"/>
    </source>
</evidence>
<evidence type="ECO:0000256" key="7">
    <source>
        <dbReference type="ARBA" id="ARBA00022723"/>
    </source>
</evidence>
<evidence type="ECO:0000256" key="9">
    <source>
        <dbReference type="ARBA" id="ARBA00023002"/>
    </source>
</evidence>
<evidence type="ECO:0000256" key="11">
    <source>
        <dbReference type="ARBA" id="ARBA00023033"/>
    </source>
</evidence>
<dbReference type="GO" id="GO:0020037">
    <property type="term" value="F:heme binding"/>
    <property type="evidence" value="ECO:0007669"/>
    <property type="project" value="InterPro"/>
</dbReference>
<dbReference type="InterPro" id="IPR036396">
    <property type="entry name" value="Cyt_P450_sf"/>
</dbReference>
<name>A0A060S1Y5_PYCCI</name>
<comment type="subcellular location">
    <subcellularLocation>
        <location evidence="2">Membrane</location>
        <topology evidence="2">Single-pass membrane protein</topology>
    </subcellularLocation>
</comment>
<dbReference type="AlphaFoldDB" id="A0A060S1Y5"/>
<dbReference type="Gene3D" id="1.10.630.10">
    <property type="entry name" value="Cytochrome P450"/>
    <property type="match status" value="1"/>
</dbReference>
<comment type="cofactor">
    <cofactor evidence="1">
        <name>heme</name>
        <dbReference type="ChEBI" id="CHEBI:30413"/>
    </cofactor>
</comment>
<gene>
    <name evidence="13" type="ORF">BN946_scf184815.g4</name>
</gene>
<evidence type="ECO:0000313" key="13">
    <source>
        <dbReference type="EMBL" id="CDO68357.1"/>
    </source>
</evidence>
<sequence>MTSHELWRRAIQWGTQYGQCLAGAAHFGHSLTTGIYLRVLNTPFVFLNSAEAVMDLLHKRGALYSDRAHLTFGGEMCGFDDLVPLTKYGERFKLERKLMNQALGLSAVEKWQPLVERETHLLLQHLTKSPEAFAHHSKRFAASLIFSTIYGYHIAENDDPYVKDSEEFMEASAKAMTGPWVVDFFTWLRWVPGLTFHKTAAQWRAKLDDWVDKPYRMFKALPDSTAKRISFCGNLLLDDDGKFVCDAETEYRVKWLATSMYGPGSDTTVITLSMLVLSMCHYPEVLRKAQRQVDSVLGTERLPSFQDRPRLPYIDCIIKEVLRWETPVPMTPPHRLIQDDRYRGYDLPEGSFCIANMWAILHDETLYPDPLAFSPERFEKTDEADKASDP</sequence>
<dbReference type="PRINTS" id="PR00463">
    <property type="entry name" value="EP450I"/>
</dbReference>
<comment type="similarity">
    <text evidence="4">Belongs to the cytochrome P450 family.</text>
</comment>
<dbReference type="SUPFAM" id="SSF48264">
    <property type="entry name" value="Cytochrome P450"/>
    <property type="match status" value="1"/>
</dbReference>
<evidence type="ECO:0000256" key="6">
    <source>
        <dbReference type="ARBA" id="ARBA00022692"/>
    </source>
</evidence>
<evidence type="ECO:0000256" key="10">
    <source>
        <dbReference type="ARBA" id="ARBA00023004"/>
    </source>
</evidence>
<dbReference type="GO" id="GO:0005506">
    <property type="term" value="F:iron ion binding"/>
    <property type="evidence" value="ECO:0007669"/>
    <property type="project" value="InterPro"/>
</dbReference>
<evidence type="ECO:0000313" key="14">
    <source>
        <dbReference type="Proteomes" id="UP000029665"/>
    </source>
</evidence>
<dbReference type="GO" id="GO:0016020">
    <property type="term" value="C:membrane"/>
    <property type="evidence" value="ECO:0007669"/>
    <property type="project" value="UniProtKB-SubCell"/>
</dbReference>
<dbReference type="PANTHER" id="PTHR46300">
    <property type="entry name" value="P450, PUTATIVE (EUROFUNG)-RELATED-RELATED"/>
    <property type="match status" value="1"/>
</dbReference>
<comment type="pathway">
    <text evidence="3">Secondary metabolite biosynthesis.</text>
</comment>
<keyword evidence="5" id="KW-0349">Heme</keyword>
<evidence type="ECO:0008006" key="15">
    <source>
        <dbReference type="Google" id="ProtNLM"/>
    </source>
</evidence>
<protein>
    <recommendedName>
        <fullName evidence="15">Cytochrome P450</fullName>
    </recommendedName>
</protein>
<dbReference type="Proteomes" id="UP000029665">
    <property type="component" value="Unassembled WGS sequence"/>
</dbReference>
<proteinExistence type="inferred from homology"/>
<dbReference type="GO" id="GO:0016705">
    <property type="term" value="F:oxidoreductase activity, acting on paired donors, with incorporation or reduction of molecular oxygen"/>
    <property type="evidence" value="ECO:0007669"/>
    <property type="project" value="InterPro"/>
</dbReference>
<dbReference type="OMA" id="CIANMWA"/>
<keyword evidence="12" id="KW-0472">Membrane</keyword>
<evidence type="ECO:0000256" key="2">
    <source>
        <dbReference type="ARBA" id="ARBA00004167"/>
    </source>
</evidence>
<dbReference type="InterPro" id="IPR001128">
    <property type="entry name" value="Cyt_P450"/>
</dbReference>
<keyword evidence="9" id="KW-0560">Oxidoreductase</keyword>
<dbReference type="HOGENOM" id="CLU_001570_2_2_1"/>
<keyword evidence="14" id="KW-1185">Reference proteome</keyword>
<dbReference type="CDD" id="cd11065">
    <property type="entry name" value="CYP64-like"/>
    <property type="match status" value="1"/>
</dbReference>